<evidence type="ECO:0000256" key="1">
    <source>
        <dbReference type="SAM" id="MobiDB-lite"/>
    </source>
</evidence>
<dbReference type="EMBL" id="BAABBU010000017">
    <property type="protein sequence ID" value="GAA4142240.1"/>
    <property type="molecule type" value="Genomic_DNA"/>
</dbReference>
<comment type="caution">
    <text evidence="2">The sequence shown here is derived from an EMBL/GenBank/DDBJ whole genome shotgun (WGS) entry which is preliminary data.</text>
</comment>
<dbReference type="Proteomes" id="UP001501845">
    <property type="component" value="Unassembled WGS sequence"/>
</dbReference>
<name>A0ABP7YWZ6_9ACTN</name>
<evidence type="ECO:0000313" key="2">
    <source>
        <dbReference type="EMBL" id="GAA4142240.1"/>
    </source>
</evidence>
<feature type="compositionally biased region" description="Basic and acidic residues" evidence="1">
    <location>
        <begin position="1"/>
        <end position="10"/>
    </location>
</feature>
<sequence length="240" mass="26125">MGELPDERGEFPPPAFSREPVITPEAGTRRSCGPFDGVTGAAAAPAKDRRGTYDGGDSMSLQFRRNEDGTVTGRNENNGFTVTHADEEEVKRQLFEDAGWEYTPPPPPLPPGHHRFLLVHEEDEGDCGFGDERYTGLRARPPEGCVPVDRSCFALECRRPGRTLLDAVAGTVAEIRRAHGVVMNAVRADGRQGEWPDIDAGGEDAAEAVAHLVLTAAHRSRRLGYGRKELVRLLDATGIE</sequence>
<evidence type="ECO:0000313" key="3">
    <source>
        <dbReference type="Proteomes" id="UP001501845"/>
    </source>
</evidence>
<protein>
    <submittedName>
        <fullName evidence="2">Uncharacterized protein</fullName>
    </submittedName>
</protein>
<gene>
    <name evidence="2" type="ORF">GCM10022285_43670</name>
</gene>
<organism evidence="2 3">
    <name type="scientific">Streptomyces tunisiensis</name>
    <dbReference type="NCBI Taxonomy" id="948699"/>
    <lineage>
        <taxon>Bacteria</taxon>
        <taxon>Bacillati</taxon>
        <taxon>Actinomycetota</taxon>
        <taxon>Actinomycetes</taxon>
        <taxon>Kitasatosporales</taxon>
        <taxon>Streptomycetaceae</taxon>
        <taxon>Streptomyces</taxon>
    </lineage>
</organism>
<reference evidence="3" key="1">
    <citation type="journal article" date="2019" name="Int. J. Syst. Evol. Microbiol.">
        <title>The Global Catalogue of Microorganisms (GCM) 10K type strain sequencing project: providing services to taxonomists for standard genome sequencing and annotation.</title>
        <authorList>
            <consortium name="The Broad Institute Genomics Platform"/>
            <consortium name="The Broad Institute Genome Sequencing Center for Infectious Disease"/>
            <person name="Wu L."/>
            <person name="Ma J."/>
        </authorList>
    </citation>
    <scope>NUCLEOTIDE SEQUENCE [LARGE SCALE GENOMIC DNA]</scope>
    <source>
        <strain evidence="3">JCM 17589</strain>
    </source>
</reference>
<proteinExistence type="predicted"/>
<keyword evidence="3" id="KW-1185">Reference proteome</keyword>
<accession>A0ABP7YWZ6</accession>
<feature type="region of interest" description="Disordered" evidence="1">
    <location>
        <begin position="1"/>
        <end position="79"/>
    </location>
</feature>